<dbReference type="EMBL" id="CP108021">
    <property type="protein sequence ID" value="WUM19778.1"/>
    <property type="molecule type" value="Genomic_DNA"/>
</dbReference>
<evidence type="ECO:0000313" key="2">
    <source>
        <dbReference type="EMBL" id="WUM19778.1"/>
    </source>
</evidence>
<dbReference type="AlphaFoldDB" id="A0AAU4K175"/>
<proteinExistence type="predicted"/>
<organism evidence="2 3">
    <name type="scientific">Williamsia herbipolensis</name>
    <dbReference type="NCBI Taxonomy" id="1603258"/>
    <lineage>
        <taxon>Bacteria</taxon>
        <taxon>Bacillati</taxon>
        <taxon>Actinomycetota</taxon>
        <taxon>Actinomycetes</taxon>
        <taxon>Mycobacteriales</taxon>
        <taxon>Nocardiaceae</taxon>
        <taxon>Williamsia</taxon>
    </lineage>
</organism>
<evidence type="ECO:0000256" key="1">
    <source>
        <dbReference type="SAM" id="SignalP"/>
    </source>
</evidence>
<gene>
    <name evidence="2" type="ORF">OG579_19105</name>
</gene>
<sequence length="174" mass="17363">MPRIVSSKRIAAVVTAVGAVMAITCAVAPAAQADSPISDAVAIANGGVALVRGATLLHSNDFGEYGCEDFVDAAFGKTTANGIPHDAALAFYNGLAAAGQGHTTLPAPPGALVFSQGEDGGHVDISIGNGDYESGGVQGFAPGYGDGTDNQILPSANLGAWTFVGWAYAPWSAV</sequence>
<reference evidence="2 3" key="1">
    <citation type="submission" date="2022-10" db="EMBL/GenBank/DDBJ databases">
        <title>The complete genomes of actinobacterial strains from the NBC collection.</title>
        <authorList>
            <person name="Joergensen T.S."/>
            <person name="Alvarez Arevalo M."/>
            <person name="Sterndorff E.B."/>
            <person name="Faurdal D."/>
            <person name="Vuksanovic O."/>
            <person name="Mourched A.-S."/>
            <person name="Charusanti P."/>
            <person name="Shaw S."/>
            <person name="Blin K."/>
            <person name="Weber T."/>
        </authorList>
    </citation>
    <scope>NUCLEOTIDE SEQUENCE [LARGE SCALE GENOMIC DNA]</scope>
    <source>
        <strain evidence="2 3">NBC_00319</strain>
    </source>
</reference>
<evidence type="ECO:0008006" key="4">
    <source>
        <dbReference type="Google" id="ProtNLM"/>
    </source>
</evidence>
<keyword evidence="1" id="KW-0732">Signal</keyword>
<name>A0AAU4K175_9NOCA</name>
<dbReference type="RefSeq" id="WP_328857229.1">
    <property type="nucleotide sequence ID" value="NZ_CP108021.1"/>
</dbReference>
<feature type="chain" id="PRO_5043424559" description="NlpC/P60 family protein" evidence="1">
    <location>
        <begin position="34"/>
        <end position="174"/>
    </location>
</feature>
<keyword evidence="3" id="KW-1185">Reference proteome</keyword>
<dbReference type="Proteomes" id="UP001432128">
    <property type="component" value="Chromosome"/>
</dbReference>
<evidence type="ECO:0000313" key="3">
    <source>
        <dbReference type="Proteomes" id="UP001432128"/>
    </source>
</evidence>
<dbReference type="KEGG" id="whr:OG579_19105"/>
<protein>
    <recommendedName>
        <fullName evidence="4">NlpC/P60 family protein</fullName>
    </recommendedName>
</protein>
<accession>A0AAU4K175</accession>
<feature type="signal peptide" evidence="1">
    <location>
        <begin position="1"/>
        <end position="33"/>
    </location>
</feature>